<dbReference type="RefSeq" id="WP_117945236.1">
    <property type="nucleotide sequence ID" value="NZ_JBBNIN010000027.1"/>
</dbReference>
<comment type="caution">
    <text evidence="2">The sequence shown here is derived from an EMBL/GenBank/DDBJ whole genome shotgun (WGS) entry which is preliminary data.</text>
</comment>
<keyword evidence="3" id="KW-1185">Reference proteome</keyword>
<feature type="domain" description="HTH cro/C1-type" evidence="1">
    <location>
        <begin position="39"/>
        <end position="93"/>
    </location>
</feature>
<dbReference type="CDD" id="cd00093">
    <property type="entry name" value="HTH_XRE"/>
    <property type="match status" value="1"/>
</dbReference>
<evidence type="ECO:0000313" key="2">
    <source>
        <dbReference type="EMBL" id="MEQ2712013.1"/>
    </source>
</evidence>
<accession>A0ABV1IXR3</accession>
<dbReference type="Gene3D" id="1.10.260.40">
    <property type="entry name" value="lambda repressor-like DNA-binding domains"/>
    <property type="match status" value="1"/>
</dbReference>
<name>A0ABV1IXR3_9FIRM</name>
<reference evidence="2 3" key="1">
    <citation type="submission" date="2024-04" db="EMBL/GenBank/DDBJ databases">
        <title>Human intestinal bacterial collection.</title>
        <authorList>
            <person name="Pauvert C."/>
            <person name="Hitch T.C.A."/>
            <person name="Clavel T."/>
        </authorList>
    </citation>
    <scope>NUCLEOTIDE SEQUENCE [LARGE SCALE GENOMIC DNA]</scope>
    <source>
        <strain evidence="2 3">CLA-AA-H249</strain>
    </source>
</reference>
<organism evidence="2 3">
    <name type="scientific">Anaerostipes amylophilus</name>
    <dbReference type="NCBI Taxonomy" id="2981779"/>
    <lineage>
        <taxon>Bacteria</taxon>
        <taxon>Bacillati</taxon>
        <taxon>Bacillota</taxon>
        <taxon>Clostridia</taxon>
        <taxon>Lachnospirales</taxon>
        <taxon>Lachnospiraceae</taxon>
        <taxon>Anaerostipes</taxon>
    </lineage>
</organism>
<dbReference type="EMBL" id="JBBNIN010000027">
    <property type="protein sequence ID" value="MEQ2712013.1"/>
    <property type="molecule type" value="Genomic_DNA"/>
</dbReference>
<protein>
    <submittedName>
        <fullName evidence="2">Helix-turn-helix transcriptional regulator</fullName>
    </submittedName>
</protein>
<dbReference type="InterPro" id="IPR010982">
    <property type="entry name" value="Lambda_DNA-bd_dom_sf"/>
</dbReference>
<dbReference type="SUPFAM" id="SSF47413">
    <property type="entry name" value="lambda repressor-like DNA-binding domains"/>
    <property type="match status" value="1"/>
</dbReference>
<proteinExistence type="predicted"/>
<dbReference type="Pfam" id="PF01381">
    <property type="entry name" value="HTH_3"/>
    <property type="match status" value="1"/>
</dbReference>
<dbReference type="PROSITE" id="PS50943">
    <property type="entry name" value="HTH_CROC1"/>
    <property type="match status" value="1"/>
</dbReference>
<dbReference type="Proteomes" id="UP001482154">
    <property type="component" value="Unassembled WGS sequence"/>
</dbReference>
<dbReference type="SMART" id="SM00530">
    <property type="entry name" value="HTH_XRE"/>
    <property type="match status" value="1"/>
</dbReference>
<evidence type="ECO:0000259" key="1">
    <source>
        <dbReference type="PROSITE" id="PS50943"/>
    </source>
</evidence>
<dbReference type="InterPro" id="IPR001387">
    <property type="entry name" value="Cro/C1-type_HTH"/>
</dbReference>
<sequence>MPFTTVKTEELIENMKQKDAEFAKQWDESRNEYKLIQEMIRIRKEQHITQTQLAQMTGNKQQSISRIEKKLVKPSLASFCKIINALGYDLKIVKK</sequence>
<evidence type="ECO:0000313" key="3">
    <source>
        <dbReference type="Proteomes" id="UP001482154"/>
    </source>
</evidence>
<gene>
    <name evidence="2" type="ORF">AAAU51_12705</name>
</gene>